<evidence type="ECO:0000313" key="2">
    <source>
        <dbReference type="Proteomes" id="UP000823749"/>
    </source>
</evidence>
<name>A0AAV6KPQ4_9ERIC</name>
<protein>
    <submittedName>
        <fullName evidence="1">Uncharacterized protein</fullName>
    </submittedName>
</protein>
<keyword evidence="2" id="KW-1185">Reference proteome</keyword>
<dbReference type="PANTHER" id="PTHR32258:SF6">
    <property type="entry name" value="PROTEIN NETWORKED 1A"/>
    <property type="match status" value="1"/>
</dbReference>
<comment type="caution">
    <text evidence="1">The sequence shown here is derived from an EMBL/GenBank/DDBJ whole genome shotgun (WGS) entry which is preliminary data.</text>
</comment>
<dbReference type="AlphaFoldDB" id="A0AAV6KPQ4"/>
<dbReference type="InterPro" id="IPR051861">
    <property type="entry name" value="NET_actin-binding_domain"/>
</dbReference>
<dbReference type="Proteomes" id="UP000823749">
    <property type="component" value="Chromosome 4"/>
</dbReference>
<accession>A0AAV6KPQ4</accession>
<sequence>MVTSKKKKKSKSVDFETVKEQLEEVEETILQLADVKSHRTRKIIVGPLQMDGKALLPEMEESVKKSKRDRKNWTLQFEVQKIQHVLLKLGKF</sequence>
<dbReference type="GO" id="GO:0005886">
    <property type="term" value="C:plasma membrane"/>
    <property type="evidence" value="ECO:0007669"/>
    <property type="project" value="TreeGrafter"/>
</dbReference>
<reference evidence="1" key="1">
    <citation type="submission" date="2020-08" db="EMBL/GenBank/DDBJ databases">
        <title>Plant Genome Project.</title>
        <authorList>
            <person name="Zhang R.-G."/>
        </authorList>
    </citation>
    <scope>NUCLEOTIDE SEQUENCE</scope>
    <source>
        <strain evidence="1">WSP0</strain>
        <tissue evidence="1">Leaf</tissue>
    </source>
</reference>
<dbReference type="EMBL" id="JACTNZ010000004">
    <property type="protein sequence ID" value="KAG5554490.1"/>
    <property type="molecule type" value="Genomic_DNA"/>
</dbReference>
<dbReference type="PANTHER" id="PTHR32258">
    <property type="entry name" value="PROTEIN NETWORKED 4A"/>
    <property type="match status" value="1"/>
</dbReference>
<organism evidence="1 2">
    <name type="scientific">Rhododendron griersonianum</name>
    <dbReference type="NCBI Taxonomy" id="479676"/>
    <lineage>
        <taxon>Eukaryota</taxon>
        <taxon>Viridiplantae</taxon>
        <taxon>Streptophyta</taxon>
        <taxon>Embryophyta</taxon>
        <taxon>Tracheophyta</taxon>
        <taxon>Spermatophyta</taxon>
        <taxon>Magnoliopsida</taxon>
        <taxon>eudicotyledons</taxon>
        <taxon>Gunneridae</taxon>
        <taxon>Pentapetalae</taxon>
        <taxon>asterids</taxon>
        <taxon>Ericales</taxon>
        <taxon>Ericaceae</taxon>
        <taxon>Ericoideae</taxon>
        <taxon>Rhodoreae</taxon>
        <taxon>Rhododendron</taxon>
    </lineage>
</organism>
<evidence type="ECO:0000313" key="1">
    <source>
        <dbReference type="EMBL" id="KAG5554490.1"/>
    </source>
</evidence>
<dbReference type="GO" id="GO:0051015">
    <property type="term" value="F:actin filament binding"/>
    <property type="evidence" value="ECO:0007669"/>
    <property type="project" value="TreeGrafter"/>
</dbReference>
<proteinExistence type="predicted"/>
<gene>
    <name evidence="1" type="ORF">RHGRI_012136</name>
</gene>